<organism evidence="4 5">
    <name type="scientific">Candidatus Desantisbacteria bacterium CG07_land_8_20_14_0_80_39_15</name>
    <dbReference type="NCBI Taxonomy" id="1974549"/>
    <lineage>
        <taxon>Bacteria</taxon>
        <taxon>Candidatus Desantisiibacteriota</taxon>
    </lineage>
</organism>
<feature type="domain" description="Peptidase M16 N-terminal" evidence="2">
    <location>
        <begin position="87"/>
        <end position="207"/>
    </location>
</feature>
<reference evidence="5" key="1">
    <citation type="submission" date="2017-09" db="EMBL/GenBank/DDBJ databases">
        <title>Depth-based differentiation of microbial function through sediment-hosted aquifers and enrichment of novel symbionts in the deep terrestrial subsurface.</title>
        <authorList>
            <person name="Probst A.J."/>
            <person name="Ladd B."/>
            <person name="Jarett J.K."/>
            <person name="Geller-Mcgrath D.E."/>
            <person name="Sieber C.M.K."/>
            <person name="Emerson J.B."/>
            <person name="Anantharaman K."/>
            <person name="Thomas B.C."/>
            <person name="Malmstrom R."/>
            <person name="Stieglmeier M."/>
            <person name="Klingl A."/>
            <person name="Woyke T."/>
            <person name="Ryan C.M."/>
            <person name="Banfield J.F."/>
        </authorList>
    </citation>
    <scope>NUCLEOTIDE SEQUENCE [LARGE SCALE GENOMIC DNA]</scope>
</reference>
<accession>A0A2M6ZH05</accession>
<dbReference type="AlphaFoldDB" id="A0A2M6ZH05"/>
<dbReference type="Gene3D" id="3.30.830.10">
    <property type="entry name" value="Metalloenzyme, LuxS/M16 peptidase-like"/>
    <property type="match status" value="2"/>
</dbReference>
<sequence length="486" mass="55488">MKKLKNVTQGFSPDMSMQNVTQGFSPDIKPKGLNYSSDFCGFSNRLFLCIFLSLWFFILNFVVISPVYAMAGSNSIHETILNNGLTIIYKQNRASQMVIMDMFIKGGIFYEDEDKSGITNLVGKLLLKGTINRSAEEISREIEFMGGSINTEVFNDFAEVWLIIPKRSFRQGLNIFADVLKAPVFPQDEIEKERKVVLAQLKSQKDDIFTYTYNVFIDELYNTFPYHRPVLGYEETVGVITREDMVTYHRDFYAPNNMILVIMGNLSFKEVLSAIDEEFGGILPVARTCGKTQSLTVQGETFTITKESPFRQAYLMLGYLAPEVSSPDYPSMKLINMLLGGRASSKIYVQLREKMGLAYELGSFYPSRKYQSQFVVYIGLSPDNIAKAKENIIKEILKLSQCIPEQDLLDAKSSLIGKFILDHQTLRKQAWYLGWFEVMGKGWQYDEKYPKEITNLTPDAIKRAISTYLKENNWVCVEVIPATKQN</sequence>
<evidence type="ECO:0000313" key="5">
    <source>
        <dbReference type="Proteomes" id="UP000229227"/>
    </source>
</evidence>
<dbReference type="SUPFAM" id="SSF63411">
    <property type="entry name" value="LuxS/MPP-like metallohydrolase"/>
    <property type="match status" value="2"/>
</dbReference>
<feature type="domain" description="Peptidase M16 C-terminal" evidence="3">
    <location>
        <begin position="240"/>
        <end position="415"/>
    </location>
</feature>
<dbReference type="PANTHER" id="PTHR11851:SF224">
    <property type="entry name" value="PROCESSING PROTEASE"/>
    <property type="match status" value="1"/>
</dbReference>
<gene>
    <name evidence="4" type="ORF">COS91_03025</name>
</gene>
<dbReference type="PANTHER" id="PTHR11851">
    <property type="entry name" value="METALLOPROTEASE"/>
    <property type="match status" value="1"/>
</dbReference>
<dbReference type="InterPro" id="IPR007863">
    <property type="entry name" value="Peptidase_M16_C"/>
</dbReference>
<dbReference type="EMBL" id="PEWN01000049">
    <property type="protein sequence ID" value="PIU51693.1"/>
    <property type="molecule type" value="Genomic_DNA"/>
</dbReference>
<protein>
    <recommendedName>
        <fullName evidence="6">Insulinase family protein</fullName>
    </recommendedName>
</protein>
<keyword evidence="1" id="KW-0812">Transmembrane</keyword>
<dbReference type="Pfam" id="PF05193">
    <property type="entry name" value="Peptidase_M16_C"/>
    <property type="match status" value="1"/>
</dbReference>
<comment type="caution">
    <text evidence="4">The sequence shown here is derived from an EMBL/GenBank/DDBJ whole genome shotgun (WGS) entry which is preliminary data.</text>
</comment>
<dbReference type="Proteomes" id="UP000229227">
    <property type="component" value="Unassembled WGS sequence"/>
</dbReference>
<proteinExistence type="predicted"/>
<dbReference type="Pfam" id="PF00675">
    <property type="entry name" value="Peptidase_M16"/>
    <property type="match status" value="1"/>
</dbReference>
<dbReference type="GO" id="GO:0046872">
    <property type="term" value="F:metal ion binding"/>
    <property type="evidence" value="ECO:0007669"/>
    <property type="project" value="InterPro"/>
</dbReference>
<feature type="transmembrane region" description="Helical" evidence="1">
    <location>
        <begin position="46"/>
        <end position="71"/>
    </location>
</feature>
<dbReference type="InterPro" id="IPR011249">
    <property type="entry name" value="Metalloenz_LuxS/M16"/>
</dbReference>
<keyword evidence="1" id="KW-1133">Transmembrane helix</keyword>
<evidence type="ECO:0000259" key="2">
    <source>
        <dbReference type="Pfam" id="PF00675"/>
    </source>
</evidence>
<keyword evidence="1" id="KW-0472">Membrane</keyword>
<evidence type="ECO:0000259" key="3">
    <source>
        <dbReference type="Pfam" id="PF05193"/>
    </source>
</evidence>
<dbReference type="InterPro" id="IPR050361">
    <property type="entry name" value="MPP/UQCRC_Complex"/>
</dbReference>
<evidence type="ECO:0000313" key="4">
    <source>
        <dbReference type="EMBL" id="PIU51693.1"/>
    </source>
</evidence>
<dbReference type="InterPro" id="IPR011765">
    <property type="entry name" value="Pept_M16_N"/>
</dbReference>
<evidence type="ECO:0000256" key="1">
    <source>
        <dbReference type="SAM" id="Phobius"/>
    </source>
</evidence>
<evidence type="ECO:0008006" key="6">
    <source>
        <dbReference type="Google" id="ProtNLM"/>
    </source>
</evidence>
<name>A0A2M6ZH05_9BACT</name>